<proteinExistence type="predicted"/>
<keyword evidence="1" id="KW-0812">Transmembrane</keyword>
<dbReference type="Proteomes" id="UP000593567">
    <property type="component" value="Unassembled WGS sequence"/>
</dbReference>
<evidence type="ECO:0000256" key="1">
    <source>
        <dbReference type="SAM" id="Phobius"/>
    </source>
</evidence>
<keyword evidence="1" id="KW-1133">Transmembrane helix</keyword>
<evidence type="ECO:0000313" key="3">
    <source>
        <dbReference type="Proteomes" id="UP000593567"/>
    </source>
</evidence>
<sequence length="88" mass="9546">MLIVFAVEQFLQAFASFGGAPITSCIQDIFGLNVGVYITAGAIISSGLVSFIIMIIEYEENKVKQENNSKLAEEEKINLIVSDELDSG</sequence>
<evidence type="ECO:0000313" key="2">
    <source>
        <dbReference type="EMBL" id="KAF6028650.1"/>
    </source>
</evidence>
<name>A0A7J7JQM8_BUGNE</name>
<reference evidence="2" key="1">
    <citation type="submission" date="2020-06" db="EMBL/GenBank/DDBJ databases">
        <title>Draft genome of Bugula neritina, a colonial animal packing powerful symbionts and potential medicines.</title>
        <authorList>
            <person name="Rayko M."/>
        </authorList>
    </citation>
    <scope>NUCLEOTIDE SEQUENCE [LARGE SCALE GENOMIC DNA]</scope>
    <source>
        <strain evidence="2">Kwan_BN1</strain>
    </source>
</reference>
<feature type="transmembrane region" description="Helical" evidence="1">
    <location>
        <begin position="35"/>
        <end position="56"/>
    </location>
</feature>
<gene>
    <name evidence="2" type="ORF">EB796_013020</name>
</gene>
<keyword evidence="1" id="KW-0472">Membrane</keyword>
<dbReference type="AlphaFoldDB" id="A0A7J7JQM8"/>
<keyword evidence="3" id="KW-1185">Reference proteome</keyword>
<organism evidence="2 3">
    <name type="scientific">Bugula neritina</name>
    <name type="common">Brown bryozoan</name>
    <name type="synonym">Sertularia neritina</name>
    <dbReference type="NCBI Taxonomy" id="10212"/>
    <lineage>
        <taxon>Eukaryota</taxon>
        <taxon>Metazoa</taxon>
        <taxon>Spiralia</taxon>
        <taxon>Lophotrochozoa</taxon>
        <taxon>Bryozoa</taxon>
        <taxon>Gymnolaemata</taxon>
        <taxon>Cheilostomatida</taxon>
        <taxon>Flustrina</taxon>
        <taxon>Buguloidea</taxon>
        <taxon>Bugulidae</taxon>
        <taxon>Bugula</taxon>
    </lineage>
</organism>
<dbReference type="EMBL" id="VXIV02001928">
    <property type="protein sequence ID" value="KAF6028650.1"/>
    <property type="molecule type" value="Genomic_DNA"/>
</dbReference>
<accession>A0A7J7JQM8</accession>
<comment type="caution">
    <text evidence="2">The sequence shown here is derived from an EMBL/GenBank/DDBJ whole genome shotgun (WGS) entry which is preliminary data.</text>
</comment>
<protein>
    <submittedName>
        <fullName evidence="2">Uncharacterized protein</fullName>
    </submittedName>
</protein>